<evidence type="ECO:0000313" key="3">
    <source>
        <dbReference type="Proteomes" id="UP001311915"/>
    </source>
</evidence>
<organism evidence="2 3">
    <name type="scientific">Solanum pinnatisectum</name>
    <name type="common">tansyleaf nightshade</name>
    <dbReference type="NCBI Taxonomy" id="50273"/>
    <lineage>
        <taxon>Eukaryota</taxon>
        <taxon>Viridiplantae</taxon>
        <taxon>Streptophyta</taxon>
        <taxon>Embryophyta</taxon>
        <taxon>Tracheophyta</taxon>
        <taxon>Spermatophyta</taxon>
        <taxon>Magnoliopsida</taxon>
        <taxon>eudicotyledons</taxon>
        <taxon>Gunneridae</taxon>
        <taxon>Pentapetalae</taxon>
        <taxon>asterids</taxon>
        <taxon>lamiids</taxon>
        <taxon>Solanales</taxon>
        <taxon>Solanaceae</taxon>
        <taxon>Solanoideae</taxon>
        <taxon>Solaneae</taxon>
        <taxon>Solanum</taxon>
    </lineage>
</organism>
<dbReference type="Proteomes" id="UP001311915">
    <property type="component" value="Unassembled WGS sequence"/>
</dbReference>
<protein>
    <submittedName>
        <fullName evidence="2">Uncharacterized protein</fullName>
    </submittedName>
</protein>
<evidence type="ECO:0000313" key="2">
    <source>
        <dbReference type="EMBL" id="KAK4709149.1"/>
    </source>
</evidence>
<keyword evidence="3" id="KW-1185">Reference proteome</keyword>
<reference evidence="2 3" key="1">
    <citation type="submission" date="2023-10" db="EMBL/GenBank/DDBJ databases">
        <title>Genome-Wide Identification Analysis in wild type Solanum Pinnatisectum Reveals Some Genes Defensing Phytophthora Infestans.</title>
        <authorList>
            <person name="Sun C."/>
        </authorList>
    </citation>
    <scope>NUCLEOTIDE SEQUENCE [LARGE SCALE GENOMIC DNA]</scope>
    <source>
        <strain evidence="2">LQN</strain>
        <tissue evidence="2">Leaf</tissue>
    </source>
</reference>
<proteinExistence type="predicted"/>
<evidence type="ECO:0000256" key="1">
    <source>
        <dbReference type="SAM" id="MobiDB-lite"/>
    </source>
</evidence>
<accession>A0AAV9K7D1</accession>
<dbReference type="PANTHER" id="PTHR33325:SF11">
    <property type="entry name" value="COLD SHOCK DOMAIN-CONTAINING PROTEIN 4-LIKE"/>
    <property type="match status" value="1"/>
</dbReference>
<comment type="caution">
    <text evidence="2">The sequence shown here is derived from an EMBL/GenBank/DDBJ whole genome shotgun (WGS) entry which is preliminary data.</text>
</comment>
<sequence>MSNISKLEFVALDISSKGYSSWILDAEIHLDAMGLVDTIKDNNHASSQELAKAMIFLRHHLDEGLKMQYFPIKDPLILWNNLKDRYDHLKEDVTEHDKLEKTYSIFPASSIFKKYSELLSHLLIAEQHNDLLMKNHESRHVGSMPLLEVSQANYHQRKRGRGSYRGHGSGHGRGRGRK</sequence>
<feature type="region of interest" description="Disordered" evidence="1">
    <location>
        <begin position="155"/>
        <end position="178"/>
    </location>
</feature>
<dbReference type="PANTHER" id="PTHR33325">
    <property type="entry name" value="ZINC FINGER, CCHC-TYPE-RELATED"/>
    <property type="match status" value="1"/>
</dbReference>
<dbReference type="EMBL" id="JAWPEI010000012">
    <property type="protein sequence ID" value="KAK4709149.1"/>
    <property type="molecule type" value="Genomic_DNA"/>
</dbReference>
<gene>
    <name evidence="2" type="ORF">R3W88_030074</name>
</gene>
<dbReference type="AlphaFoldDB" id="A0AAV9K7D1"/>
<name>A0AAV9K7D1_9SOLN</name>